<comment type="caution">
    <text evidence="1">The sequence shown here is derived from an EMBL/GenBank/DDBJ whole genome shotgun (WGS) entry which is preliminary data.</text>
</comment>
<gene>
    <name evidence="1" type="ORF">L8R85_23850</name>
</gene>
<evidence type="ECO:0000313" key="2">
    <source>
        <dbReference type="Proteomes" id="UP001159663"/>
    </source>
</evidence>
<dbReference type="EMBL" id="JAKMYX010000155">
    <property type="protein sequence ID" value="MDH5924051.1"/>
    <property type="molecule type" value="Genomic_DNA"/>
</dbReference>
<accession>A0AA43G2Z4</accession>
<dbReference type="AlphaFoldDB" id="A0AA43G2Z4"/>
<dbReference type="Proteomes" id="UP001159663">
    <property type="component" value="Unassembled WGS sequence"/>
</dbReference>
<reference evidence="1" key="1">
    <citation type="submission" date="2022-01" db="EMBL/GenBank/DDBJ databases">
        <title>Vibrio aestuarianus Clade A and Clade B isolates are associated with Pacific oyster (Crassostrea gigas) disease outbreaks across Ireland.</title>
        <authorList>
            <person name="Coyle N."/>
            <person name="O'Toole C."/>
            <person name="Thomas J.C.L."/>
            <person name="Ryder D."/>
            <person name="Cheslett D."/>
            <person name="Feist S."/>
            <person name="Bean T."/>
            <person name="Joseph A."/>
            <person name="Waina A."/>
            <person name="Feil E."/>
            <person name="Verner-Jeffreys D.W."/>
        </authorList>
    </citation>
    <scope>NUCLEOTIDE SEQUENCE</scope>
    <source>
        <strain evidence="1">S/17/14 A</strain>
    </source>
</reference>
<organism evidence="1 2">
    <name type="scientific">Vibrio splendidus</name>
    <dbReference type="NCBI Taxonomy" id="29497"/>
    <lineage>
        <taxon>Bacteria</taxon>
        <taxon>Pseudomonadati</taxon>
        <taxon>Pseudomonadota</taxon>
        <taxon>Gammaproteobacteria</taxon>
        <taxon>Vibrionales</taxon>
        <taxon>Vibrionaceae</taxon>
        <taxon>Vibrio</taxon>
    </lineage>
</organism>
<proteinExistence type="predicted"/>
<protein>
    <submittedName>
        <fullName evidence="1">Uncharacterized protein</fullName>
    </submittedName>
</protein>
<evidence type="ECO:0000313" key="1">
    <source>
        <dbReference type="EMBL" id="MDH5924051.1"/>
    </source>
</evidence>
<sequence>MTKPDVLRVVEFVINNAKKGEHFSVVEASQSKELNGISIYRIAEILRSTCLEPQGPSSLERLTTINTSTYQHAEQGRWSLNAPAYFGYLTYQSNLKAEQANKHARNAFWVAIATMVIFIIAIFFNLIAYQE</sequence>
<dbReference type="RefSeq" id="WP_280534789.1">
    <property type="nucleotide sequence ID" value="NZ_JAKMYJ010000089.1"/>
</dbReference>
<name>A0AA43G2Z4_VIBSP</name>